<keyword evidence="9 17" id="KW-0735">Signal-anchor</keyword>
<evidence type="ECO:0000256" key="17">
    <source>
        <dbReference type="RuleBase" id="RU363063"/>
    </source>
</evidence>
<dbReference type="FunFam" id="3.90.550.50:FF:000018">
    <property type="entry name" value="Hexosyltransferase"/>
    <property type="match status" value="1"/>
</dbReference>
<protein>
    <recommendedName>
        <fullName evidence="17">Hexosyltransferase</fullName>
        <ecNumber evidence="17">2.4.1.-</ecNumber>
    </recommendedName>
</protein>
<keyword evidence="7" id="KW-0808">Transferase</keyword>
<evidence type="ECO:0000256" key="11">
    <source>
        <dbReference type="ARBA" id="ARBA00023034"/>
    </source>
</evidence>
<evidence type="ECO:0000256" key="16">
    <source>
        <dbReference type="ARBA" id="ARBA00059399"/>
    </source>
</evidence>
<organism evidence="18 19">
    <name type="scientific">Branchiostoma belcheri</name>
    <name type="common">Amphioxus</name>
    <dbReference type="NCBI Taxonomy" id="7741"/>
    <lineage>
        <taxon>Eukaryota</taxon>
        <taxon>Metazoa</taxon>
        <taxon>Chordata</taxon>
        <taxon>Cephalochordata</taxon>
        <taxon>Leptocardii</taxon>
        <taxon>Amphioxiformes</taxon>
        <taxon>Branchiostomatidae</taxon>
        <taxon>Branchiostoma</taxon>
    </lineage>
</organism>
<comment type="catalytic activity">
    <reaction evidence="15">
        <text>3-O-(beta-D-galactosyl-(1-&gt;4)-beta-D-xylosyl)-L-seryl-[protein] + UDP-alpha-D-galactose = 3-O-(beta-D-galactosyl-(1-&gt;3)-beta-D-galactosyl-(1-&gt;4)-beta-D-xylosyl)-L-seryl-[protein] + UDP + H(+)</text>
        <dbReference type="Rhea" id="RHEA:11780"/>
        <dbReference type="Rhea" id="RHEA-COMP:12570"/>
        <dbReference type="Rhea" id="RHEA-COMP:12571"/>
        <dbReference type="ChEBI" id="CHEBI:15378"/>
        <dbReference type="ChEBI" id="CHEBI:58223"/>
        <dbReference type="ChEBI" id="CHEBI:66914"/>
        <dbReference type="ChEBI" id="CHEBI:132088"/>
        <dbReference type="ChEBI" id="CHEBI:132090"/>
        <dbReference type="EC" id="2.4.1.134"/>
    </reaction>
    <physiologicalReaction direction="left-to-right" evidence="15">
        <dbReference type="Rhea" id="RHEA:11781"/>
    </physiologicalReaction>
</comment>
<gene>
    <name evidence="19" type="primary">LOC109466855</name>
</gene>
<dbReference type="InterPro" id="IPR002659">
    <property type="entry name" value="Glyco_trans_31"/>
</dbReference>
<dbReference type="GO" id="GO:0047220">
    <property type="term" value="F:galactosylxylosylprotein 3-beta-galactosyltransferase activity"/>
    <property type="evidence" value="ECO:0007669"/>
    <property type="project" value="UniProtKB-EC"/>
</dbReference>
<evidence type="ECO:0000256" key="5">
    <source>
        <dbReference type="ARBA" id="ARBA00008661"/>
    </source>
</evidence>
<evidence type="ECO:0000256" key="8">
    <source>
        <dbReference type="ARBA" id="ARBA00022692"/>
    </source>
</evidence>
<comment type="similarity">
    <text evidence="5 17">Belongs to the glycosyltransferase 31 family.</text>
</comment>
<dbReference type="AlphaFoldDB" id="A0A6P4YDT7"/>
<evidence type="ECO:0000256" key="13">
    <source>
        <dbReference type="ARBA" id="ARBA00023180"/>
    </source>
</evidence>
<dbReference type="RefSeq" id="XP_019620274.1">
    <property type="nucleotide sequence ID" value="XM_019764715.1"/>
</dbReference>
<dbReference type="PANTHER" id="PTHR11214:SF3">
    <property type="entry name" value="BETA-1,3-GALACTOSYLTRANSFERASE 6"/>
    <property type="match status" value="1"/>
</dbReference>
<evidence type="ECO:0000256" key="7">
    <source>
        <dbReference type="ARBA" id="ARBA00022679"/>
    </source>
</evidence>
<proteinExistence type="inferred from homology"/>
<evidence type="ECO:0000256" key="2">
    <source>
        <dbReference type="ARBA" id="ARBA00004323"/>
    </source>
</evidence>
<accession>A0A6P4YDT7</accession>
<evidence type="ECO:0000256" key="9">
    <source>
        <dbReference type="ARBA" id="ARBA00022968"/>
    </source>
</evidence>
<evidence type="ECO:0000313" key="18">
    <source>
        <dbReference type="Proteomes" id="UP000515135"/>
    </source>
</evidence>
<comment type="subcellular location">
    <subcellularLocation>
        <location evidence="2 17">Golgi apparatus membrane</location>
        <topology evidence="2 17">Single-pass type II membrane protein</topology>
    </subcellularLocation>
</comment>
<dbReference type="Pfam" id="PF01762">
    <property type="entry name" value="Galactosyl_T"/>
    <property type="match status" value="1"/>
</dbReference>
<dbReference type="GO" id="GO:0006493">
    <property type="term" value="P:protein O-linked glycosylation"/>
    <property type="evidence" value="ECO:0007669"/>
    <property type="project" value="TreeGrafter"/>
</dbReference>
<keyword evidence="10 17" id="KW-1133">Transmembrane helix</keyword>
<name>A0A6P4YDT7_BRABE</name>
<comment type="pathway">
    <text evidence="4">Glycan metabolism; heparan sulfate biosynthesis.</text>
</comment>
<dbReference type="EC" id="2.4.1.-" evidence="17"/>
<evidence type="ECO:0000313" key="19">
    <source>
        <dbReference type="RefSeq" id="XP_019620274.1"/>
    </source>
</evidence>
<dbReference type="GO" id="GO:0000139">
    <property type="term" value="C:Golgi membrane"/>
    <property type="evidence" value="ECO:0007669"/>
    <property type="project" value="UniProtKB-SubCell"/>
</dbReference>
<keyword evidence="6 17" id="KW-0328">Glycosyltransferase</keyword>
<evidence type="ECO:0000256" key="1">
    <source>
        <dbReference type="ARBA" id="ARBA00001936"/>
    </source>
</evidence>
<keyword evidence="13" id="KW-0325">Glycoprotein</keyword>
<sequence>MSCRRLRRHTSSIFVFLLFLLPMYLGILYVLKCGDPIIDSYIVQKMDVGAPVEKYKTFLAVLVTTSSNHIEKRDAARETWLTYGNSSMFKRFVIGTGSADQNEVARLNRENRGQGDLLLLDNVHDSYSTLSSKVLHMLAWLDKNVDFEYVLKVDDDSFARLDVMEKELKQRSGESLYWGFFHGDAKVPKEGPLEDHDWVLCDRYVPYALGGGYVLSADLVHYIAANVDSLKLYRSEDVTVGAWLGPLSIKREHDVRFDTMNHSRGCSNQYLVTHKQSEDEMRKKHQHLQKTGRLCETEYRKAKSYVYDWTVLPSACCKKKSGII</sequence>
<evidence type="ECO:0000256" key="15">
    <source>
        <dbReference type="ARBA" id="ARBA00050105"/>
    </source>
</evidence>
<keyword evidence="14" id="KW-0464">Manganese</keyword>
<dbReference type="PANTHER" id="PTHR11214">
    <property type="entry name" value="BETA-1,3-N-ACETYLGLUCOSAMINYLTRANSFERASE"/>
    <property type="match status" value="1"/>
</dbReference>
<comment type="cofactor">
    <cofactor evidence="1">
        <name>Mn(2+)</name>
        <dbReference type="ChEBI" id="CHEBI:29035"/>
    </cofactor>
</comment>
<evidence type="ECO:0000256" key="3">
    <source>
        <dbReference type="ARBA" id="ARBA00004840"/>
    </source>
</evidence>
<dbReference type="GeneID" id="109466855"/>
<evidence type="ECO:0000256" key="14">
    <source>
        <dbReference type="ARBA" id="ARBA00023211"/>
    </source>
</evidence>
<dbReference type="GO" id="GO:0005797">
    <property type="term" value="C:Golgi medial cisterna"/>
    <property type="evidence" value="ECO:0007669"/>
    <property type="project" value="UniProtKB-ARBA"/>
</dbReference>
<keyword evidence="11 17" id="KW-0333">Golgi apparatus</keyword>
<dbReference type="KEGG" id="bbel:109466855"/>
<evidence type="ECO:0000256" key="6">
    <source>
        <dbReference type="ARBA" id="ARBA00022676"/>
    </source>
</evidence>
<dbReference type="GO" id="GO:0006024">
    <property type="term" value="P:glycosaminoglycan biosynthetic process"/>
    <property type="evidence" value="ECO:0007669"/>
    <property type="project" value="UniProtKB-ARBA"/>
</dbReference>
<evidence type="ECO:0000256" key="10">
    <source>
        <dbReference type="ARBA" id="ARBA00022989"/>
    </source>
</evidence>
<keyword evidence="12 17" id="KW-0472">Membrane</keyword>
<feature type="transmembrane region" description="Helical" evidence="17">
    <location>
        <begin position="12"/>
        <end position="31"/>
    </location>
</feature>
<evidence type="ECO:0000256" key="12">
    <source>
        <dbReference type="ARBA" id="ARBA00023136"/>
    </source>
</evidence>
<comment type="pathway">
    <text evidence="3">Glycan metabolism; chondroitin sulfate biosynthesis.</text>
</comment>
<reference evidence="19" key="1">
    <citation type="submission" date="2025-08" db="UniProtKB">
        <authorList>
            <consortium name="RefSeq"/>
        </authorList>
    </citation>
    <scope>IDENTIFICATION</scope>
    <source>
        <tissue evidence="19">Gonad</tissue>
    </source>
</reference>
<comment type="function">
    <text evidence="16">Beta-1,3-galactosyltransferase that transfers galactose from UDP-galactose to substrates with a terminal beta-linked galactose residue. Has a preference for galactose-beta-1,4-xylose that is found in the linker region of glycosaminoglycans, such as heparan sulfate and chondroitin sulfate. Has no activity towards substrates with terminal glucosamine or galactosamine residues.</text>
</comment>
<keyword evidence="18" id="KW-1185">Reference proteome</keyword>
<dbReference type="OrthoDB" id="1158011at2759"/>
<dbReference type="Proteomes" id="UP000515135">
    <property type="component" value="Unplaced"/>
</dbReference>
<evidence type="ECO:0000256" key="4">
    <source>
        <dbReference type="ARBA" id="ARBA00005093"/>
    </source>
</evidence>
<keyword evidence="8 17" id="KW-0812">Transmembrane</keyword>
<dbReference type="Gene3D" id="3.90.550.50">
    <property type="match status" value="1"/>
</dbReference>